<proteinExistence type="predicted"/>
<dbReference type="Proteomes" id="UP000606786">
    <property type="component" value="Unassembled WGS sequence"/>
</dbReference>
<sequence length="103" mass="11772">MSAKKGCPLIRRLRESDPAGTYEPDRKLRAGLQFSPASVYWGPIIWRRPYYPKGPGCIAHATMAHQVHWENFSPRRIKEKGDTPLYGIRFGEHLQACYSLALT</sequence>
<accession>A0A811UYX2</accession>
<reference evidence="1" key="1">
    <citation type="submission" date="2020-11" db="EMBL/GenBank/DDBJ databases">
        <authorList>
            <person name="Whitehead M."/>
        </authorList>
    </citation>
    <scope>NUCLEOTIDE SEQUENCE</scope>
    <source>
        <strain evidence="1">EGII</strain>
    </source>
</reference>
<organism evidence="1 2">
    <name type="scientific">Ceratitis capitata</name>
    <name type="common">Mediterranean fruit fly</name>
    <name type="synonym">Tephritis capitata</name>
    <dbReference type="NCBI Taxonomy" id="7213"/>
    <lineage>
        <taxon>Eukaryota</taxon>
        <taxon>Metazoa</taxon>
        <taxon>Ecdysozoa</taxon>
        <taxon>Arthropoda</taxon>
        <taxon>Hexapoda</taxon>
        <taxon>Insecta</taxon>
        <taxon>Pterygota</taxon>
        <taxon>Neoptera</taxon>
        <taxon>Endopterygota</taxon>
        <taxon>Diptera</taxon>
        <taxon>Brachycera</taxon>
        <taxon>Muscomorpha</taxon>
        <taxon>Tephritoidea</taxon>
        <taxon>Tephritidae</taxon>
        <taxon>Ceratitis</taxon>
        <taxon>Ceratitis</taxon>
    </lineage>
</organism>
<dbReference type="AlphaFoldDB" id="A0A811UYX2"/>
<keyword evidence="2" id="KW-1185">Reference proteome</keyword>
<dbReference type="EMBL" id="CAJHJT010000034">
    <property type="protein sequence ID" value="CAD7003245.1"/>
    <property type="molecule type" value="Genomic_DNA"/>
</dbReference>
<evidence type="ECO:0000313" key="2">
    <source>
        <dbReference type="Proteomes" id="UP000606786"/>
    </source>
</evidence>
<protein>
    <submittedName>
        <fullName evidence="1">(Mediterranean fruit fly) hypothetical protein</fullName>
    </submittedName>
</protein>
<name>A0A811UYX2_CERCA</name>
<comment type="caution">
    <text evidence="1">The sequence shown here is derived from an EMBL/GenBank/DDBJ whole genome shotgun (WGS) entry which is preliminary data.</text>
</comment>
<gene>
    <name evidence="1" type="ORF">CCAP1982_LOCUS11707</name>
</gene>
<evidence type="ECO:0000313" key="1">
    <source>
        <dbReference type="EMBL" id="CAD7003245.1"/>
    </source>
</evidence>